<dbReference type="STRING" id="1121863.GCA_000621185_00134"/>
<dbReference type="OrthoDB" id="7340239at2"/>
<dbReference type="Proteomes" id="UP000037315">
    <property type="component" value="Unassembled WGS sequence"/>
</dbReference>
<evidence type="ECO:0000259" key="2">
    <source>
        <dbReference type="Pfam" id="PF07007"/>
    </source>
</evidence>
<dbReference type="Pfam" id="PF07007">
    <property type="entry name" value="LprI"/>
    <property type="match status" value="1"/>
</dbReference>
<dbReference type="AlphaFoldDB" id="A0A0J8VKQ0"/>
<feature type="domain" description="Lysozyme inhibitor LprI-like N-terminal" evidence="2">
    <location>
        <begin position="21"/>
        <end position="111"/>
    </location>
</feature>
<sequence>MKRLPLYLLALLSAPALADNCEKATTQTDLNVCAAADYQQADTAMNASYKKVMDRASVAQRDLLKKAQSAWLNVRDADCAFVSSGANGGNVQPMIESQCLADKTRERAAFLESLTQCEEGDVSCPLPPAP</sequence>
<comment type="caution">
    <text evidence="3">The sequence shown here is derived from an EMBL/GenBank/DDBJ whole genome shotgun (WGS) entry which is preliminary data.</text>
</comment>
<feature type="signal peptide" evidence="1">
    <location>
        <begin position="1"/>
        <end position="18"/>
    </location>
</feature>
<dbReference type="Gene3D" id="1.20.1270.180">
    <property type="match status" value="1"/>
</dbReference>
<protein>
    <recommendedName>
        <fullName evidence="2">Lysozyme inhibitor LprI-like N-terminal domain-containing protein</fullName>
    </recommendedName>
</protein>
<dbReference type="EMBL" id="LFEJ01000022">
    <property type="protein sequence ID" value="KMV33647.1"/>
    <property type="molecule type" value="Genomic_DNA"/>
</dbReference>
<keyword evidence="4" id="KW-1185">Reference proteome</keyword>
<name>A0A0J8VKQ0_9ENTR</name>
<dbReference type="RefSeq" id="WP_024556925.1">
    <property type="nucleotide sequence ID" value="NZ_LFEJ01000022.1"/>
</dbReference>
<dbReference type="PANTHER" id="PTHR39176">
    <property type="entry name" value="PERIPLASMIC PROTEIN-RELATED"/>
    <property type="match status" value="1"/>
</dbReference>
<accession>A0A0J8VKQ0</accession>
<organism evidence="3 4">
    <name type="scientific">Franconibacter pulveris</name>
    <dbReference type="NCBI Taxonomy" id="435910"/>
    <lineage>
        <taxon>Bacteria</taxon>
        <taxon>Pseudomonadati</taxon>
        <taxon>Pseudomonadota</taxon>
        <taxon>Gammaproteobacteria</taxon>
        <taxon>Enterobacterales</taxon>
        <taxon>Enterobacteriaceae</taxon>
        <taxon>Franconibacter</taxon>
    </lineage>
</organism>
<keyword evidence="1" id="KW-0732">Signal</keyword>
<evidence type="ECO:0000313" key="3">
    <source>
        <dbReference type="EMBL" id="KMV33647.1"/>
    </source>
</evidence>
<dbReference type="InterPro" id="IPR009739">
    <property type="entry name" value="LprI-like_N"/>
</dbReference>
<dbReference type="PATRIC" id="fig|1656095.3.peg.3188"/>
<evidence type="ECO:0000256" key="1">
    <source>
        <dbReference type="SAM" id="SignalP"/>
    </source>
</evidence>
<gene>
    <name evidence="3" type="ORF">ACH50_17005</name>
</gene>
<reference evidence="3 4" key="1">
    <citation type="submission" date="2015-06" db="EMBL/GenBank/DDBJ databases">
        <title>Genome sequencing of Cronobacter sp. strain DJ34 isolated from petroleum contaminated sludge of Duliajan Oil Fields, Assam, India.</title>
        <authorList>
            <person name="Pal S."/>
            <person name="Banerjee T.D."/>
            <person name="Roy A."/>
            <person name="Sar P."/>
            <person name="Kazy S.K."/>
        </authorList>
    </citation>
    <scope>NUCLEOTIDE SEQUENCE [LARGE SCALE GENOMIC DNA]</scope>
    <source>
        <strain evidence="3 4">DJ34</strain>
    </source>
</reference>
<feature type="chain" id="PRO_5005310889" description="Lysozyme inhibitor LprI-like N-terminal domain-containing protein" evidence="1">
    <location>
        <begin position="19"/>
        <end position="130"/>
    </location>
</feature>
<dbReference type="PANTHER" id="PTHR39176:SF1">
    <property type="entry name" value="PERIPLASMIC PROTEIN"/>
    <property type="match status" value="1"/>
</dbReference>
<proteinExistence type="predicted"/>
<evidence type="ECO:0000313" key="4">
    <source>
        <dbReference type="Proteomes" id="UP000037315"/>
    </source>
</evidence>